<dbReference type="Pfam" id="PF22352">
    <property type="entry name" value="K319L-like_PKD"/>
    <property type="match status" value="1"/>
</dbReference>
<accession>A0A9Q0EU22</accession>
<proteinExistence type="predicted"/>
<dbReference type="GO" id="GO:0005886">
    <property type="term" value="C:plasma membrane"/>
    <property type="evidence" value="ECO:0007669"/>
    <property type="project" value="TreeGrafter"/>
</dbReference>
<comment type="caution">
    <text evidence="7">The sequence shown here is derived from an EMBL/GenBank/DDBJ whole genome shotgun (WGS) entry which is preliminary data.</text>
</comment>
<evidence type="ECO:0000313" key="8">
    <source>
        <dbReference type="Proteomes" id="UP001148018"/>
    </source>
</evidence>
<keyword evidence="8" id="KW-1185">Reference proteome</keyword>
<dbReference type="SUPFAM" id="SSF49299">
    <property type="entry name" value="PKD domain"/>
    <property type="match status" value="1"/>
</dbReference>
<dbReference type="AlphaFoldDB" id="A0A9Q0EU22"/>
<feature type="domain" description="MANSC" evidence="6">
    <location>
        <begin position="29"/>
        <end position="110"/>
    </location>
</feature>
<organism evidence="7 8">
    <name type="scientific">Muraenolepis orangiensis</name>
    <name type="common">Patagonian moray cod</name>
    <dbReference type="NCBI Taxonomy" id="630683"/>
    <lineage>
        <taxon>Eukaryota</taxon>
        <taxon>Metazoa</taxon>
        <taxon>Chordata</taxon>
        <taxon>Craniata</taxon>
        <taxon>Vertebrata</taxon>
        <taxon>Euteleostomi</taxon>
        <taxon>Actinopterygii</taxon>
        <taxon>Neopterygii</taxon>
        <taxon>Teleostei</taxon>
        <taxon>Neoteleostei</taxon>
        <taxon>Acanthomorphata</taxon>
        <taxon>Zeiogadaria</taxon>
        <taxon>Gadariae</taxon>
        <taxon>Gadiformes</taxon>
        <taxon>Muraenolepidoidei</taxon>
        <taxon>Muraenolepididae</taxon>
        <taxon>Muraenolepis</taxon>
    </lineage>
</organism>
<dbReference type="GO" id="GO:0008544">
    <property type="term" value="P:epidermis development"/>
    <property type="evidence" value="ECO:0007669"/>
    <property type="project" value="TreeGrafter"/>
</dbReference>
<dbReference type="InterPro" id="IPR035986">
    <property type="entry name" value="PKD_dom_sf"/>
</dbReference>
<dbReference type="PANTHER" id="PTHR46750:SF1">
    <property type="entry name" value="KUNITZ-TYPE PROTEASE INHIBITOR 1"/>
    <property type="match status" value="1"/>
</dbReference>
<evidence type="ECO:0000313" key="7">
    <source>
        <dbReference type="EMBL" id="KAJ3613446.1"/>
    </source>
</evidence>
<evidence type="ECO:0000256" key="3">
    <source>
        <dbReference type="ARBA" id="ARBA00022989"/>
    </source>
</evidence>
<dbReference type="GO" id="GO:0060429">
    <property type="term" value="P:epithelium development"/>
    <property type="evidence" value="ECO:0007669"/>
    <property type="project" value="TreeGrafter"/>
</dbReference>
<keyword evidence="2" id="KW-0732">Signal</keyword>
<dbReference type="Pfam" id="PF07502">
    <property type="entry name" value="MANEC"/>
    <property type="match status" value="1"/>
</dbReference>
<dbReference type="InterPro" id="IPR013980">
    <property type="entry name" value="MANSC_dom"/>
</dbReference>
<protein>
    <recommendedName>
        <fullName evidence="6">MANSC domain-containing protein</fullName>
    </recommendedName>
</protein>
<evidence type="ECO:0000256" key="2">
    <source>
        <dbReference type="ARBA" id="ARBA00022729"/>
    </source>
</evidence>
<sequence>MSLLLLFLIYFADGQEDYGEQCFARFKHGRQDFILDTEGSVKDGATYLSSPKVVRYKDCIQSCCKDSKCNVAFMESGAEEGLGKSCSLFDCLYKKKYVCRFVRKTGYINYFLDSVYDSDLAMETNPDQEDSPPVANGGSDQVVQPQDGVTLNGIGSTDDQGIESFLWKLDSGNPYAVIEKTGYDDQIKVSNLTSGIYKFQLTVVDTIGQSHSTLVTVLALSPAQSDSE</sequence>
<dbReference type="SMART" id="SM00765">
    <property type="entry name" value="MANEC"/>
    <property type="match status" value="1"/>
</dbReference>
<evidence type="ECO:0000259" key="6">
    <source>
        <dbReference type="PROSITE" id="PS50986"/>
    </source>
</evidence>
<evidence type="ECO:0000256" key="5">
    <source>
        <dbReference type="ARBA" id="ARBA00023180"/>
    </source>
</evidence>
<keyword evidence="3" id="KW-1133">Transmembrane helix</keyword>
<reference evidence="7" key="1">
    <citation type="submission" date="2022-07" db="EMBL/GenBank/DDBJ databases">
        <title>Chromosome-level genome of Muraenolepis orangiensis.</title>
        <authorList>
            <person name="Kim J."/>
        </authorList>
    </citation>
    <scope>NUCLEOTIDE SEQUENCE</scope>
    <source>
        <strain evidence="7">KU_S4_2022</strain>
        <tissue evidence="7">Muscle</tissue>
    </source>
</reference>
<keyword evidence="4" id="KW-0472">Membrane</keyword>
<dbReference type="InterPro" id="IPR013783">
    <property type="entry name" value="Ig-like_fold"/>
</dbReference>
<dbReference type="GO" id="GO:0004867">
    <property type="term" value="F:serine-type endopeptidase inhibitor activity"/>
    <property type="evidence" value="ECO:0007669"/>
    <property type="project" value="TreeGrafter"/>
</dbReference>
<dbReference type="Gene3D" id="2.60.40.10">
    <property type="entry name" value="Immunoglobulins"/>
    <property type="match status" value="1"/>
</dbReference>
<dbReference type="PROSITE" id="PS50986">
    <property type="entry name" value="MANSC"/>
    <property type="match status" value="1"/>
</dbReference>
<gene>
    <name evidence="7" type="ORF">NHX12_019695</name>
</gene>
<evidence type="ECO:0000256" key="1">
    <source>
        <dbReference type="ARBA" id="ARBA00004370"/>
    </source>
</evidence>
<dbReference type="InterPro" id="IPR011106">
    <property type="entry name" value="MANSC_N"/>
</dbReference>
<dbReference type="PANTHER" id="PTHR46750">
    <property type="entry name" value="KUNITZ-TYPE PROTEASE INHIBITOR 1"/>
    <property type="match status" value="1"/>
</dbReference>
<dbReference type="Proteomes" id="UP001148018">
    <property type="component" value="Unassembled WGS sequence"/>
</dbReference>
<dbReference type="EMBL" id="JANIIK010000035">
    <property type="protein sequence ID" value="KAJ3613446.1"/>
    <property type="molecule type" value="Genomic_DNA"/>
</dbReference>
<name>A0A9Q0EU22_9TELE</name>
<dbReference type="OrthoDB" id="2019384at2759"/>
<evidence type="ECO:0000256" key="4">
    <source>
        <dbReference type="ARBA" id="ARBA00023136"/>
    </source>
</evidence>
<keyword evidence="5" id="KW-0325">Glycoprotein</keyword>
<dbReference type="GO" id="GO:0030198">
    <property type="term" value="P:extracellular matrix organization"/>
    <property type="evidence" value="ECO:0007669"/>
    <property type="project" value="TreeGrafter"/>
</dbReference>
<keyword evidence="3" id="KW-0812">Transmembrane</keyword>
<comment type="subcellular location">
    <subcellularLocation>
        <location evidence="1">Membrane</location>
    </subcellularLocation>
</comment>